<evidence type="ECO:0000313" key="3">
    <source>
        <dbReference type="Proteomes" id="UP000327013"/>
    </source>
</evidence>
<organism evidence="2 3">
    <name type="scientific">Carpinus fangiana</name>
    <dbReference type="NCBI Taxonomy" id="176857"/>
    <lineage>
        <taxon>Eukaryota</taxon>
        <taxon>Viridiplantae</taxon>
        <taxon>Streptophyta</taxon>
        <taxon>Embryophyta</taxon>
        <taxon>Tracheophyta</taxon>
        <taxon>Spermatophyta</taxon>
        <taxon>Magnoliopsida</taxon>
        <taxon>eudicotyledons</taxon>
        <taxon>Gunneridae</taxon>
        <taxon>Pentapetalae</taxon>
        <taxon>rosids</taxon>
        <taxon>fabids</taxon>
        <taxon>Fagales</taxon>
        <taxon>Betulaceae</taxon>
        <taxon>Carpinus</taxon>
    </lineage>
</organism>
<gene>
    <name evidence="2" type="ORF">FH972_026198</name>
</gene>
<dbReference type="EMBL" id="VIBQ01000082">
    <property type="protein sequence ID" value="KAB8659309.1"/>
    <property type="molecule type" value="Genomic_DNA"/>
</dbReference>
<dbReference type="AlphaFoldDB" id="A0A5N6L3M8"/>
<name>A0A5N6L3M8_9ROSI</name>
<comment type="caution">
    <text evidence="2">The sequence shown here is derived from an EMBL/GenBank/DDBJ whole genome shotgun (WGS) entry which is preliminary data.</text>
</comment>
<dbReference type="OrthoDB" id="270639at2759"/>
<protein>
    <submittedName>
        <fullName evidence="2">Uncharacterized protein</fullName>
    </submittedName>
</protein>
<dbReference type="Proteomes" id="UP000327013">
    <property type="component" value="Unassembled WGS sequence"/>
</dbReference>
<proteinExistence type="predicted"/>
<sequence length="109" mass="11752">MLRFCGVAFCRGYAPHGVVSPLRRPYSSASTPGSSQEDLAKAPLHAKIRASPYVTGKAENIVISSDDQRKQTANTESCFKKLADLIIDAGAKSIPGETSDETRERVTLL</sequence>
<reference evidence="2 3" key="1">
    <citation type="submission" date="2019-06" db="EMBL/GenBank/DDBJ databases">
        <title>A chromosomal-level reference genome of Carpinus fangiana (Coryloideae, Betulaceae).</title>
        <authorList>
            <person name="Yang X."/>
            <person name="Wang Z."/>
            <person name="Zhang L."/>
            <person name="Hao G."/>
            <person name="Liu J."/>
            <person name="Yang Y."/>
        </authorList>
    </citation>
    <scope>NUCLEOTIDE SEQUENCE [LARGE SCALE GENOMIC DNA]</scope>
    <source>
        <strain evidence="2">Cfa_2016G</strain>
        <tissue evidence="2">Leaf</tissue>
    </source>
</reference>
<feature type="compositionally biased region" description="Polar residues" evidence="1">
    <location>
        <begin position="27"/>
        <end position="37"/>
    </location>
</feature>
<dbReference type="Gene3D" id="3.30.160.20">
    <property type="match status" value="1"/>
</dbReference>
<accession>A0A5N6L3M8</accession>
<keyword evidence="3" id="KW-1185">Reference proteome</keyword>
<feature type="region of interest" description="Disordered" evidence="1">
    <location>
        <begin position="22"/>
        <end position="42"/>
    </location>
</feature>
<evidence type="ECO:0000313" key="2">
    <source>
        <dbReference type="EMBL" id="KAB8659309.1"/>
    </source>
</evidence>
<evidence type="ECO:0000256" key="1">
    <source>
        <dbReference type="SAM" id="MobiDB-lite"/>
    </source>
</evidence>